<dbReference type="Pfam" id="PF07762">
    <property type="entry name" value="DUF1618"/>
    <property type="match status" value="1"/>
</dbReference>
<name>A0ABC8XVR2_9POAL</name>
<dbReference type="PANTHER" id="PTHR33086">
    <property type="entry name" value="OS05G0468200 PROTEIN-RELATED"/>
    <property type="match status" value="1"/>
</dbReference>
<evidence type="ECO:0000313" key="4">
    <source>
        <dbReference type="Proteomes" id="UP001497457"/>
    </source>
</evidence>
<evidence type="ECO:0000313" key="3">
    <source>
        <dbReference type="EMBL" id="CAL4930949.1"/>
    </source>
</evidence>
<keyword evidence="4" id="KW-1185">Reference proteome</keyword>
<proteinExistence type="predicted"/>
<dbReference type="AlphaFoldDB" id="A0ABC8XVR2"/>
<evidence type="ECO:0000259" key="2">
    <source>
        <dbReference type="Pfam" id="PF07762"/>
    </source>
</evidence>
<feature type="domain" description="DUF1618" evidence="2">
    <location>
        <begin position="240"/>
        <end position="379"/>
    </location>
</feature>
<protein>
    <recommendedName>
        <fullName evidence="2">DUF1618 domain-containing protein</fullName>
    </recommendedName>
</protein>
<organism evidence="3 4">
    <name type="scientific">Urochloa decumbens</name>
    <dbReference type="NCBI Taxonomy" id="240449"/>
    <lineage>
        <taxon>Eukaryota</taxon>
        <taxon>Viridiplantae</taxon>
        <taxon>Streptophyta</taxon>
        <taxon>Embryophyta</taxon>
        <taxon>Tracheophyta</taxon>
        <taxon>Spermatophyta</taxon>
        <taxon>Magnoliopsida</taxon>
        <taxon>Liliopsida</taxon>
        <taxon>Poales</taxon>
        <taxon>Poaceae</taxon>
        <taxon>PACMAD clade</taxon>
        <taxon>Panicoideae</taxon>
        <taxon>Panicodae</taxon>
        <taxon>Paniceae</taxon>
        <taxon>Melinidinae</taxon>
        <taxon>Urochloa</taxon>
    </lineage>
</organism>
<accession>A0ABC8XVR2</accession>
<evidence type="ECO:0000256" key="1">
    <source>
        <dbReference type="SAM" id="Coils"/>
    </source>
</evidence>
<feature type="coiled-coil region" evidence="1">
    <location>
        <begin position="45"/>
        <end position="72"/>
    </location>
</feature>
<reference evidence="4" key="1">
    <citation type="submission" date="2024-06" db="EMBL/GenBank/DDBJ databases">
        <authorList>
            <person name="Ryan C."/>
        </authorList>
    </citation>
    <scope>NUCLEOTIDE SEQUENCE [LARGE SCALE GENOMIC DNA]</scope>
</reference>
<dbReference type="InterPro" id="IPR011676">
    <property type="entry name" value="DUF1618"/>
</dbReference>
<dbReference type="PANTHER" id="PTHR33086:SF94">
    <property type="entry name" value="EXPRESSED PROTEIN"/>
    <property type="match status" value="1"/>
</dbReference>
<gene>
    <name evidence="3" type="ORF">URODEC1_LOCUS26781</name>
</gene>
<reference evidence="3 4" key="2">
    <citation type="submission" date="2024-10" db="EMBL/GenBank/DDBJ databases">
        <authorList>
            <person name="Ryan C."/>
        </authorList>
    </citation>
    <scope>NUCLEOTIDE SEQUENCE [LARGE SCALE GENOMIC DNA]</scope>
</reference>
<dbReference type="Proteomes" id="UP001497457">
    <property type="component" value="Chromosome 15b"/>
</dbReference>
<dbReference type="EMBL" id="OZ075125">
    <property type="protein sequence ID" value="CAL4930949.1"/>
    <property type="molecule type" value="Genomic_DNA"/>
</dbReference>
<sequence>MATSTFLFDHDVRLVAITGEKTAGGLNMSSFVQPREIKESAGGSIKSFLDRLEFLAEESDEEDEEAEQEEGLVGWVRKGLVRVTVDEPTHPLLDILTVSLHLPATPDDITCHIEGVTVVGADRQFLVLNTGPELYDFDASGHYLIYDTREEKLHLLPPIDLCEFREDFGRVPVIVADASTNNFLLALVLFSRYTKKHSLLTFTGNQSHWIRKELCLPKVVIEYSFNTDVAFSIHGSFACWVDLTLGIILCDLHSEDNPCVRFVPLPEDYQINSCYRMSRGRPNVYCTVGFVDGSIRLVFMDGYDDEKCPRDKVTISTWSYKGDFFLGEPDHQGEWVRDHGAPLRVTDLWADASFRAIPGLPKRPPMCPILSFSDPDVVFFFTSDIGYVDGHIATRGEHALCLNMRSKKVQAWRKCPPGRSHQLIPFLIGIELSVEPRVSDMDDQVASQL</sequence>
<keyword evidence="1" id="KW-0175">Coiled coil</keyword>